<evidence type="ECO:0000256" key="2">
    <source>
        <dbReference type="ARBA" id="ARBA00022490"/>
    </source>
</evidence>
<accession>A0ABR2KSE9</accession>
<feature type="coiled-coil region" evidence="5">
    <location>
        <begin position="14"/>
        <end position="129"/>
    </location>
</feature>
<evidence type="ECO:0000313" key="7">
    <source>
        <dbReference type="EMBL" id="KAK8894040.1"/>
    </source>
</evidence>
<gene>
    <name evidence="7" type="ORF">M9Y10_022472</name>
</gene>
<keyword evidence="3" id="KW-0518">Myosin</keyword>
<feature type="compositionally biased region" description="Polar residues" evidence="6">
    <location>
        <begin position="319"/>
        <end position="332"/>
    </location>
</feature>
<evidence type="ECO:0000256" key="4">
    <source>
        <dbReference type="ARBA" id="ARBA00023175"/>
    </source>
</evidence>
<keyword evidence="8" id="KW-1185">Reference proteome</keyword>
<sequence length="509" mass="58699">MDDWDESAYVARKINVLEQKIKQREKSIEAMRKKMQQYLSEIEIKKEQNRRLLIKKNALANQLHLYRKAIQLSSKSSKTLKQQTEELFDKENKKIMDIEDQTAELEELLDKVQKHLPSIKERLAELKIQIPDFQVDLLKINFKECMKLKMGIFNKKMILALRSTHFMEDEIQEKMNERSKLMREVKALTPPKPRMMYEEPTKSQFKKAPASEFKNSKNFESVFCDKMFNQAKSLLERYQSCLDIKPNDQLSNSDLIYSPVAVSRTPTAVARRSPRNRKGNYRSSINNYSSSGDIRSSLNSSNGSPLSSRASAKLLDSPIQGSARGTNLTASARLNRRSQRRQQYKSVNITQSPKAEISEANSNLQIRISTLTDAISKLNELLGKVNKVNESMTTFKNSMNKKIEEAKMEATFTPKSLPKVLAALEKLNETKKKIASEKAEVQSLRMDIPEQWNGSPQGLLKWQKQLLEQKEKLENSLGKQITHTENQLKDLKIVTRRRVNTLTKLKQTK</sequence>
<evidence type="ECO:0000256" key="1">
    <source>
        <dbReference type="ARBA" id="ARBA00004496"/>
    </source>
</evidence>
<dbReference type="Proteomes" id="UP001470230">
    <property type="component" value="Unassembled WGS sequence"/>
</dbReference>
<feature type="compositionally biased region" description="Low complexity" evidence="6">
    <location>
        <begin position="281"/>
        <end position="312"/>
    </location>
</feature>
<proteinExistence type="predicted"/>
<name>A0ABR2KSE9_9EUKA</name>
<protein>
    <submittedName>
        <fullName evidence="7">Uncharacterized protein</fullName>
    </submittedName>
</protein>
<evidence type="ECO:0000256" key="3">
    <source>
        <dbReference type="ARBA" id="ARBA00023123"/>
    </source>
</evidence>
<dbReference type="EMBL" id="JAPFFF010000003">
    <property type="protein sequence ID" value="KAK8894040.1"/>
    <property type="molecule type" value="Genomic_DNA"/>
</dbReference>
<keyword evidence="2" id="KW-0963">Cytoplasm</keyword>
<organism evidence="7 8">
    <name type="scientific">Tritrichomonas musculus</name>
    <dbReference type="NCBI Taxonomy" id="1915356"/>
    <lineage>
        <taxon>Eukaryota</taxon>
        <taxon>Metamonada</taxon>
        <taxon>Parabasalia</taxon>
        <taxon>Tritrichomonadida</taxon>
        <taxon>Tritrichomonadidae</taxon>
        <taxon>Tritrichomonas</taxon>
    </lineage>
</organism>
<feature type="region of interest" description="Disordered" evidence="6">
    <location>
        <begin position="265"/>
        <end position="350"/>
    </location>
</feature>
<dbReference type="PANTHER" id="PTHR46349">
    <property type="entry name" value="CINGULIN-LIKE PROTEIN 1-RELATED"/>
    <property type="match status" value="1"/>
</dbReference>
<feature type="coiled-coil region" evidence="5">
    <location>
        <begin position="420"/>
        <end position="447"/>
    </location>
</feature>
<keyword evidence="5" id="KW-0175">Coiled coil</keyword>
<evidence type="ECO:0000256" key="6">
    <source>
        <dbReference type="SAM" id="MobiDB-lite"/>
    </source>
</evidence>
<comment type="subcellular location">
    <subcellularLocation>
        <location evidence="1">Cytoplasm</location>
    </subcellularLocation>
</comment>
<evidence type="ECO:0000256" key="5">
    <source>
        <dbReference type="SAM" id="Coils"/>
    </source>
</evidence>
<reference evidence="7 8" key="1">
    <citation type="submission" date="2024-04" db="EMBL/GenBank/DDBJ databases">
        <title>Tritrichomonas musculus Genome.</title>
        <authorList>
            <person name="Alves-Ferreira E."/>
            <person name="Grigg M."/>
            <person name="Lorenzi H."/>
            <person name="Galac M."/>
        </authorList>
    </citation>
    <scope>NUCLEOTIDE SEQUENCE [LARGE SCALE GENOMIC DNA]</scope>
    <source>
        <strain evidence="7 8">EAF2021</strain>
    </source>
</reference>
<feature type="compositionally biased region" description="Basic residues" evidence="6">
    <location>
        <begin position="334"/>
        <end position="343"/>
    </location>
</feature>
<keyword evidence="4" id="KW-0505">Motor protein</keyword>
<evidence type="ECO:0000313" key="8">
    <source>
        <dbReference type="Proteomes" id="UP001470230"/>
    </source>
</evidence>
<dbReference type="PANTHER" id="PTHR46349:SF6">
    <property type="entry name" value="MYOSIN-6-LIKE"/>
    <property type="match status" value="1"/>
</dbReference>
<comment type="caution">
    <text evidence="7">The sequence shown here is derived from an EMBL/GenBank/DDBJ whole genome shotgun (WGS) entry which is preliminary data.</text>
</comment>